<dbReference type="Proteomes" id="UP001189813">
    <property type="component" value="Unassembled WGS sequence"/>
</dbReference>
<sequence length="45" mass="5372">MKRDMHFVFSTRFAEVTHHPQERPQLWADTHQKLQISGRIPSDVI</sequence>
<accession>A0ABM9JG41</accession>
<reference evidence="1 2" key="1">
    <citation type="submission" date="2023-07" db="EMBL/GenBank/DDBJ databases">
        <authorList>
            <person name="Peeters C."/>
        </authorList>
    </citation>
    <scope>NUCLEOTIDE SEQUENCE [LARGE SCALE GENOMIC DNA]</scope>
    <source>
        <strain evidence="1 2">LMG 19083</strain>
    </source>
</reference>
<protein>
    <submittedName>
        <fullName evidence="1">Uncharacterized protein</fullName>
    </submittedName>
</protein>
<gene>
    <name evidence="1" type="ORF">LMG19083_02264</name>
</gene>
<dbReference type="EMBL" id="CATZBU010000004">
    <property type="protein sequence ID" value="CAJ0792242.1"/>
    <property type="molecule type" value="Genomic_DNA"/>
</dbReference>
<name>A0ABM9JG41_9RALS</name>
<proteinExistence type="predicted"/>
<keyword evidence="2" id="KW-1185">Reference proteome</keyword>
<evidence type="ECO:0000313" key="1">
    <source>
        <dbReference type="EMBL" id="CAJ0792242.1"/>
    </source>
</evidence>
<evidence type="ECO:0000313" key="2">
    <source>
        <dbReference type="Proteomes" id="UP001189813"/>
    </source>
</evidence>
<comment type="caution">
    <text evidence="1">The sequence shown here is derived from an EMBL/GenBank/DDBJ whole genome shotgun (WGS) entry which is preliminary data.</text>
</comment>
<organism evidence="1 2">
    <name type="scientific">Ralstonia psammae</name>
    <dbReference type="NCBI Taxonomy" id="3058598"/>
    <lineage>
        <taxon>Bacteria</taxon>
        <taxon>Pseudomonadati</taxon>
        <taxon>Pseudomonadota</taxon>
        <taxon>Betaproteobacteria</taxon>
        <taxon>Burkholderiales</taxon>
        <taxon>Burkholderiaceae</taxon>
        <taxon>Ralstonia</taxon>
    </lineage>
</organism>